<feature type="non-terminal residue" evidence="2">
    <location>
        <position position="1"/>
    </location>
</feature>
<feature type="compositionally biased region" description="Basic and acidic residues" evidence="1">
    <location>
        <begin position="1"/>
        <end position="16"/>
    </location>
</feature>
<accession>A0A6J4SXR0</accession>
<gene>
    <name evidence="2" type="ORF">AVDCRST_MAG44-1149</name>
</gene>
<name>A0A6J4SXR0_9SPHN</name>
<reference evidence="2" key="1">
    <citation type="submission" date="2020-02" db="EMBL/GenBank/DDBJ databases">
        <authorList>
            <person name="Meier V. D."/>
        </authorList>
    </citation>
    <scope>NUCLEOTIDE SEQUENCE</scope>
    <source>
        <strain evidence="2">AVDCRST_MAG44</strain>
    </source>
</reference>
<sequence>VHQENHRRAGPDDRCHRSGRRKPRPSSERG</sequence>
<evidence type="ECO:0000256" key="1">
    <source>
        <dbReference type="SAM" id="MobiDB-lite"/>
    </source>
</evidence>
<feature type="non-terminal residue" evidence="2">
    <location>
        <position position="30"/>
    </location>
</feature>
<proteinExistence type="predicted"/>
<feature type="region of interest" description="Disordered" evidence="1">
    <location>
        <begin position="1"/>
        <end position="30"/>
    </location>
</feature>
<dbReference type="EMBL" id="CADCVY010000080">
    <property type="protein sequence ID" value="CAA9508003.1"/>
    <property type="molecule type" value="Genomic_DNA"/>
</dbReference>
<evidence type="ECO:0000313" key="2">
    <source>
        <dbReference type="EMBL" id="CAA9508003.1"/>
    </source>
</evidence>
<protein>
    <submittedName>
        <fullName evidence="2">Uncharacterized protein</fullName>
    </submittedName>
</protein>
<organism evidence="2">
    <name type="scientific">uncultured Sphingomonas sp</name>
    <dbReference type="NCBI Taxonomy" id="158754"/>
    <lineage>
        <taxon>Bacteria</taxon>
        <taxon>Pseudomonadati</taxon>
        <taxon>Pseudomonadota</taxon>
        <taxon>Alphaproteobacteria</taxon>
        <taxon>Sphingomonadales</taxon>
        <taxon>Sphingomonadaceae</taxon>
        <taxon>Sphingomonas</taxon>
        <taxon>environmental samples</taxon>
    </lineage>
</organism>
<dbReference type="AlphaFoldDB" id="A0A6J4SXR0"/>